<dbReference type="Proteomes" id="UP000285604">
    <property type="component" value="Unassembled WGS sequence"/>
</dbReference>
<organism evidence="1 2">
    <name type="scientific">Segatella copri</name>
    <dbReference type="NCBI Taxonomy" id="165179"/>
    <lineage>
        <taxon>Bacteria</taxon>
        <taxon>Pseudomonadati</taxon>
        <taxon>Bacteroidota</taxon>
        <taxon>Bacteroidia</taxon>
        <taxon>Bacteroidales</taxon>
        <taxon>Prevotellaceae</taxon>
        <taxon>Segatella</taxon>
    </lineage>
</organism>
<evidence type="ECO:0000313" key="1">
    <source>
        <dbReference type="EMBL" id="RGX92258.1"/>
    </source>
</evidence>
<name>A0AA92UMI1_9BACT</name>
<proteinExistence type="predicted"/>
<accession>A0AA92UMI1</accession>
<dbReference type="AlphaFoldDB" id="A0AA92UMI1"/>
<reference evidence="1 2" key="1">
    <citation type="submission" date="2018-08" db="EMBL/GenBank/DDBJ databases">
        <title>A genome reference for cultivated species of the human gut microbiota.</title>
        <authorList>
            <person name="Zou Y."/>
            <person name="Xue W."/>
            <person name="Luo G."/>
        </authorList>
    </citation>
    <scope>NUCLEOTIDE SEQUENCE [LARGE SCALE GENOMIC DNA]</scope>
    <source>
        <strain evidence="1 2">OF03-3</strain>
    </source>
</reference>
<sequence>MEERHFSTLVSLLGEDVLSDDCLVVVTGGNDDKNQNQNQQFEKGENLPCILNKKYGKENYIIEDFYNFLIESNNEK</sequence>
<dbReference type="RefSeq" id="WP_089544815.1">
    <property type="nucleotide sequence ID" value="NZ_JBALKB010000016.1"/>
</dbReference>
<comment type="caution">
    <text evidence="1">The sequence shown here is derived from an EMBL/GenBank/DDBJ whole genome shotgun (WGS) entry which is preliminary data.</text>
</comment>
<evidence type="ECO:0000313" key="2">
    <source>
        <dbReference type="Proteomes" id="UP000285604"/>
    </source>
</evidence>
<dbReference type="EMBL" id="QSCI01000060">
    <property type="protein sequence ID" value="RGX92258.1"/>
    <property type="molecule type" value="Genomic_DNA"/>
</dbReference>
<gene>
    <name evidence="1" type="ORF">DXA63_11675</name>
</gene>
<protein>
    <submittedName>
        <fullName evidence="1">Uncharacterized protein</fullName>
    </submittedName>
</protein>